<feature type="domain" description="NADAR" evidence="1">
    <location>
        <begin position="10"/>
        <end position="139"/>
    </location>
</feature>
<dbReference type="CDD" id="cd15457">
    <property type="entry name" value="NADAR"/>
    <property type="match status" value="1"/>
</dbReference>
<proteinExistence type="predicted"/>
<sequence>MKTIDSFNGPYRFLSNFWSCCIAFEGHSYRTVEHAFQAAKTLDEDERRRIRNEPSAAGAKQRGKHATLREDWEQIKVGVMRDLLRQKFGTDPLRSRLLKTGKSKLVEGNWWGDRFWGVCEGKGENHLGLLLMEIREELRAQKESNNG</sequence>
<dbReference type="Proteomes" id="UP000018624">
    <property type="component" value="Segment"/>
</dbReference>
<name>V5Q9V2_9CAUD</name>
<dbReference type="NCBIfam" id="TIGR02464">
    <property type="entry name" value="ribofla_fusion"/>
    <property type="match status" value="1"/>
</dbReference>
<evidence type="ECO:0000313" key="2">
    <source>
        <dbReference type="EMBL" id="AHB12230.1"/>
    </source>
</evidence>
<dbReference type="OrthoDB" id="24258at10239"/>
<protein>
    <recommendedName>
        <fullName evidence="1">NADAR domain-containing protein</fullName>
    </recommendedName>
</protein>
<dbReference type="SUPFAM" id="SSF143990">
    <property type="entry name" value="YbiA-like"/>
    <property type="match status" value="1"/>
</dbReference>
<keyword evidence="3" id="KW-1185">Reference proteome</keyword>
<gene>
    <name evidence="2" type="ORF">Salvo_30</name>
</gene>
<dbReference type="Gene3D" id="1.10.357.40">
    <property type="entry name" value="YbiA-like"/>
    <property type="match status" value="1"/>
</dbReference>
<organism evidence="2 3">
    <name type="scientific">Xylella phage Salvo</name>
    <dbReference type="NCBI Taxonomy" id="1415147"/>
    <lineage>
        <taxon>Viruses</taxon>
        <taxon>Duplodnaviria</taxon>
        <taxon>Heunggongvirae</taxon>
        <taxon>Uroviricota</taxon>
        <taxon>Caudoviricetes</taxon>
        <taxon>Casjensviridae</taxon>
        <taxon>Salvovirus</taxon>
        <taxon>Salvovirus salvo</taxon>
    </lineage>
</organism>
<dbReference type="Pfam" id="PF08719">
    <property type="entry name" value="NADAR"/>
    <property type="match status" value="1"/>
</dbReference>
<dbReference type="EMBL" id="KF626668">
    <property type="protein sequence ID" value="AHB12230.1"/>
    <property type="molecule type" value="Genomic_DNA"/>
</dbReference>
<dbReference type="InterPro" id="IPR012816">
    <property type="entry name" value="NADAR"/>
</dbReference>
<evidence type="ECO:0000259" key="1">
    <source>
        <dbReference type="Pfam" id="PF08719"/>
    </source>
</evidence>
<dbReference type="InterPro" id="IPR037238">
    <property type="entry name" value="YbiA-like_sf"/>
</dbReference>
<evidence type="ECO:0000313" key="3">
    <source>
        <dbReference type="Proteomes" id="UP000018624"/>
    </source>
</evidence>
<reference evidence="2 3" key="1">
    <citation type="journal article" date="2014" name="J. Bacteriol.">
        <title>Characterization of novel virulent broad-host-range phages of Xylella fastidiosa and Xanthomonas.</title>
        <authorList>
            <person name="Ahern S.J."/>
            <person name="Das M."/>
            <person name="Bhowmick T.S."/>
            <person name="Young R."/>
            <person name="Gonzalez C.F."/>
        </authorList>
    </citation>
    <scope>NUCLEOTIDE SEQUENCE [LARGE SCALE GENOMIC DNA]</scope>
</reference>
<accession>V5Q9V2</accession>